<proteinExistence type="predicted"/>
<dbReference type="Proteomes" id="UP000034793">
    <property type="component" value="Unassembled WGS sequence"/>
</dbReference>
<gene>
    <name evidence="1" type="ORF">UT61_C0055G0007</name>
</gene>
<sequence length="644" mass="70512">MRVESGTTTVINTLIKNNNGYSAGYGVYVQGPEPLTLLNNTFSNNRRTARIDVSKKFTHSGNTSEDQTNRGFEMSGGITKDTVFSSGDLPYIIQSLNIETGKTLTLEPGTILKMDDYYSSGTIYVRDGNMIAKGTPENKIYITSLRDDSVGGDTNGDGDTTTPLPKNWSSIFLENGSRAEFDNVTVRYGGYRGYSEYLAGISTAIYQLGAEFSVSNSLFEHNSNMAIFQNAGTTTITHSEFTNQSEDIWSRGGSIKISQSNISGNSGLAIYNESGPTIDARNNWWGDPSGPYNTSTTTATGTGDKISGDILYVPFLTAPYGTAAADCCSSVLFLPGIKGSVLKKINVTSGDDTLWPPTVFSNDIPQLALNQEGQSVYPIVVDGILNTFYYSTPIYSGFSSFMDDLQTINPQTGTSTIKEWLPLAYDWRYSPEKIIADGIQTYNDGHIDVIERIEELAQNSDTGKITIVAHSMGGLLGKAIIKELENRGEAGLIDSFIMVGSPQLGTPQAVASLLHGDGEGIAAGIITYKSDIRAIAQNTQSAYNLLPSEKYFTEVDDPVVKFAEVDFTENWRILWGESLDNYEEFRLFATGTDGRSKPEQEKFLEPEIIRSDLLENAKIFHQTYDNFQFPDSIRVVQIAGWGIE</sequence>
<feature type="non-terminal residue" evidence="1">
    <location>
        <position position="644"/>
    </location>
</feature>
<dbReference type="AlphaFoldDB" id="A0A0G0SRJ0"/>
<dbReference type="Gene3D" id="2.160.20.10">
    <property type="entry name" value="Single-stranded right-handed beta-helix, Pectin lyase-like"/>
    <property type="match status" value="1"/>
</dbReference>
<organism evidence="1 2">
    <name type="scientific">Candidatus Woesebacteria bacterium GW2011_GWA1_39_8</name>
    <dbReference type="NCBI Taxonomy" id="1618552"/>
    <lineage>
        <taxon>Bacteria</taxon>
        <taxon>Candidatus Woeseibacteriota</taxon>
    </lineage>
</organism>
<dbReference type="SUPFAM" id="SSF51126">
    <property type="entry name" value="Pectin lyase-like"/>
    <property type="match status" value="2"/>
</dbReference>
<dbReference type="GO" id="GO:0008374">
    <property type="term" value="F:O-acyltransferase activity"/>
    <property type="evidence" value="ECO:0007669"/>
    <property type="project" value="InterPro"/>
</dbReference>
<dbReference type="Pfam" id="PF02450">
    <property type="entry name" value="LCAT"/>
    <property type="match status" value="1"/>
</dbReference>
<accession>A0A0G0SRJ0</accession>
<evidence type="ECO:0000313" key="2">
    <source>
        <dbReference type="Proteomes" id="UP000034793"/>
    </source>
</evidence>
<dbReference type="SUPFAM" id="SSF53474">
    <property type="entry name" value="alpha/beta-Hydrolases"/>
    <property type="match status" value="1"/>
</dbReference>
<dbReference type="PANTHER" id="PTHR11440">
    <property type="entry name" value="LECITHIN-CHOLESTEROL ACYLTRANSFERASE-RELATED"/>
    <property type="match status" value="1"/>
</dbReference>
<dbReference type="InterPro" id="IPR003386">
    <property type="entry name" value="LACT/PDAT_acylTrfase"/>
</dbReference>
<dbReference type="GO" id="GO:0006629">
    <property type="term" value="P:lipid metabolic process"/>
    <property type="evidence" value="ECO:0007669"/>
    <property type="project" value="InterPro"/>
</dbReference>
<dbReference type="InterPro" id="IPR011050">
    <property type="entry name" value="Pectin_lyase_fold/virulence"/>
</dbReference>
<name>A0A0G0SRJ0_9BACT</name>
<dbReference type="InterPro" id="IPR012334">
    <property type="entry name" value="Pectin_lyas_fold"/>
</dbReference>
<reference evidence="1 2" key="1">
    <citation type="journal article" date="2015" name="Nature">
        <title>rRNA introns, odd ribosomes, and small enigmatic genomes across a large radiation of phyla.</title>
        <authorList>
            <person name="Brown C.T."/>
            <person name="Hug L.A."/>
            <person name="Thomas B.C."/>
            <person name="Sharon I."/>
            <person name="Castelle C.J."/>
            <person name="Singh A."/>
            <person name="Wilkins M.J."/>
            <person name="Williams K.H."/>
            <person name="Banfield J.F."/>
        </authorList>
    </citation>
    <scope>NUCLEOTIDE SEQUENCE [LARGE SCALE GENOMIC DNA]</scope>
</reference>
<evidence type="ECO:0000313" key="1">
    <source>
        <dbReference type="EMBL" id="KKR28202.1"/>
    </source>
</evidence>
<comment type="caution">
    <text evidence="1">The sequence shown here is derived from an EMBL/GenBank/DDBJ whole genome shotgun (WGS) entry which is preliminary data.</text>
</comment>
<dbReference type="EMBL" id="LBXL01000055">
    <property type="protein sequence ID" value="KKR28202.1"/>
    <property type="molecule type" value="Genomic_DNA"/>
</dbReference>
<dbReference type="InterPro" id="IPR029058">
    <property type="entry name" value="AB_hydrolase_fold"/>
</dbReference>
<dbReference type="Gene3D" id="3.40.50.1820">
    <property type="entry name" value="alpha/beta hydrolase"/>
    <property type="match status" value="1"/>
</dbReference>
<protein>
    <submittedName>
        <fullName evidence="1">Parallel beta-helix repeat protein</fullName>
    </submittedName>
</protein>